<dbReference type="PANTHER" id="PTHR47670:SF1">
    <property type="entry name" value="ADENYLYLSULFATASE HINT3"/>
    <property type="match status" value="1"/>
</dbReference>
<keyword evidence="4" id="KW-1185">Reference proteome</keyword>
<evidence type="ECO:0000313" key="3">
    <source>
        <dbReference type="EMBL" id="SDP30052.1"/>
    </source>
</evidence>
<dbReference type="PRINTS" id="PR00332">
    <property type="entry name" value="HISTRIAD"/>
</dbReference>
<dbReference type="PANTHER" id="PTHR47670">
    <property type="entry name" value="ADENYLYLSULFATASE HINT3"/>
    <property type="match status" value="1"/>
</dbReference>
<dbReference type="GO" id="GO:0009150">
    <property type="term" value="P:purine ribonucleotide metabolic process"/>
    <property type="evidence" value="ECO:0007669"/>
    <property type="project" value="TreeGrafter"/>
</dbReference>
<dbReference type="OrthoDB" id="9784774at2"/>
<dbReference type="GO" id="GO:0047627">
    <property type="term" value="F:adenylylsulfatase activity"/>
    <property type="evidence" value="ECO:0007669"/>
    <property type="project" value="TreeGrafter"/>
</dbReference>
<proteinExistence type="predicted"/>
<evidence type="ECO:0000256" key="1">
    <source>
        <dbReference type="PROSITE-ProRule" id="PRU00464"/>
    </source>
</evidence>
<dbReference type="PROSITE" id="PS51084">
    <property type="entry name" value="HIT_2"/>
    <property type="match status" value="1"/>
</dbReference>
<dbReference type="InterPro" id="IPR036265">
    <property type="entry name" value="HIT-like_sf"/>
</dbReference>
<evidence type="ECO:0000259" key="2">
    <source>
        <dbReference type="PROSITE" id="PS51084"/>
    </source>
</evidence>
<dbReference type="InterPro" id="IPR011146">
    <property type="entry name" value="HIT-like"/>
</dbReference>
<organism evidence="3 4">
    <name type="scientific">Clostridium gasigenes</name>
    <dbReference type="NCBI Taxonomy" id="94869"/>
    <lineage>
        <taxon>Bacteria</taxon>
        <taxon>Bacillati</taxon>
        <taxon>Bacillota</taxon>
        <taxon>Clostridia</taxon>
        <taxon>Eubacteriales</taxon>
        <taxon>Clostridiaceae</taxon>
        <taxon>Clostridium</taxon>
    </lineage>
</organism>
<sequence length="67" mass="7647">MENKDCVFCKIVNKEAPSNIIYEDELVCCFLDIDPIKEGHVIVPKELENKNNLDSVKENLKVILEGL</sequence>
<protein>
    <submittedName>
        <fullName evidence="3">Scavenger mRNA decapping enzyme C-term binding</fullName>
    </submittedName>
</protein>
<dbReference type="AlphaFoldDB" id="A0A1H0RKK1"/>
<feature type="domain" description="HIT" evidence="2">
    <location>
        <begin position="7"/>
        <end position="67"/>
    </location>
</feature>
<comment type="caution">
    <text evidence="1">Lacks conserved residue(s) required for the propagation of feature annotation.</text>
</comment>
<dbReference type="STRING" id="94869.SAMN04488529_103241"/>
<dbReference type="Proteomes" id="UP000198597">
    <property type="component" value="Unassembled WGS sequence"/>
</dbReference>
<evidence type="ECO:0000313" key="4">
    <source>
        <dbReference type="Proteomes" id="UP000198597"/>
    </source>
</evidence>
<dbReference type="Pfam" id="PF11969">
    <property type="entry name" value="DcpS_C"/>
    <property type="match status" value="1"/>
</dbReference>
<dbReference type="GO" id="GO:0006790">
    <property type="term" value="P:sulfur compound metabolic process"/>
    <property type="evidence" value="ECO:0007669"/>
    <property type="project" value="TreeGrafter"/>
</dbReference>
<name>A0A1H0RKK1_9CLOT</name>
<reference evidence="3 4" key="1">
    <citation type="submission" date="2016-10" db="EMBL/GenBank/DDBJ databases">
        <authorList>
            <person name="de Groot N.N."/>
        </authorList>
    </citation>
    <scope>NUCLEOTIDE SEQUENCE [LARGE SCALE GENOMIC DNA]</scope>
    <source>
        <strain evidence="3 4">DSM 12272</strain>
    </source>
</reference>
<gene>
    <name evidence="3" type="ORF">SAMN04488529_103241</name>
</gene>
<dbReference type="Gene3D" id="3.30.428.10">
    <property type="entry name" value="HIT-like"/>
    <property type="match status" value="1"/>
</dbReference>
<dbReference type="SUPFAM" id="SSF54197">
    <property type="entry name" value="HIT-like"/>
    <property type="match status" value="1"/>
</dbReference>
<dbReference type="InterPro" id="IPR001310">
    <property type="entry name" value="Histidine_triad_HIT"/>
</dbReference>
<dbReference type="RefSeq" id="WP_089968266.1">
    <property type="nucleotide sequence ID" value="NZ_FNJM01000003.1"/>
</dbReference>
<accession>A0A1H0RKK1</accession>
<dbReference type="EMBL" id="FNJM01000003">
    <property type="protein sequence ID" value="SDP30052.1"/>
    <property type="molecule type" value="Genomic_DNA"/>
</dbReference>